<evidence type="ECO:0000313" key="2">
    <source>
        <dbReference type="EMBL" id="EPJ34252.1"/>
    </source>
</evidence>
<feature type="compositionally biased region" description="Gly residues" evidence="1">
    <location>
        <begin position="149"/>
        <end position="162"/>
    </location>
</feature>
<keyword evidence="3" id="KW-1185">Reference proteome</keyword>
<organism evidence="2 3">
    <name type="scientific">Streptomyces afghaniensis 772</name>
    <dbReference type="NCBI Taxonomy" id="1283301"/>
    <lineage>
        <taxon>Bacteria</taxon>
        <taxon>Bacillati</taxon>
        <taxon>Actinomycetota</taxon>
        <taxon>Actinomycetes</taxon>
        <taxon>Kitasatosporales</taxon>
        <taxon>Streptomycetaceae</taxon>
        <taxon>Streptomyces</taxon>
    </lineage>
</organism>
<protein>
    <submittedName>
        <fullName evidence="2">Uncharacterized protein</fullName>
    </submittedName>
</protein>
<dbReference type="HOGENOM" id="CLU_466843_0_0_11"/>
<gene>
    <name evidence="2" type="ORF">STAFG_8712</name>
</gene>
<dbReference type="EMBL" id="AOPY01001708">
    <property type="protein sequence ID" value="EPJ34252.1"/>
    <property type="molecule type" value="Genomic_DNA"/>
</dbReference>
<sequence>MPGEFDDVEPVAADLAGPAGVGVAGQIAAGDVEAGGLRVAGREQGPLQYQRALVLAPVEAGVVDADGGAGGEFDGQVPVAVAERLAALRTGELHEPDDGVVGDHRHGERGLHEPAVLAGDGLRAGRAQGVRAGRVERVVVDGADRDGHAGAGEGRVGDGTGEGHPAQFGAAVGEPGRGLVADQQALVEVDGGQIAEAGHDDVEELPGRGLQVEGVADAGAGLVQQGEVAPGGGGLAGGGAARGDVRAEPGDADRPARTAVHAIEVDGPVAALVGARHEARDVHVRDGVAGLQHTAQRCGDPLRLAALEVVVDALAAVVVRLAAEDGREPVVGAADPQVGVDQQETERGLTENGLRSGEVGLDAAQRADVDDDADGGLLAVLGARRHDVHLGEPLASALPLGVLRRPEGHHAGPLAAVEDLRHLAHAPLAQARVDERLDGVHADGAVRGDAEEVLRAQAPLVDQPVGADGEGRDLDVVVDGAGGTALPHGVPGLHPVGRERTSHRGGQAVRGHRPRARRRVLGLRGLRWYLAHANRPLQLTASGTGHRGRLPAVSSTTVPHNTVFTITARSRWFSVRTVRTLPVF</sequence>
<feature type="region of interest" description="Disordered" evidence="1">
    <location>
        <begin position="485"/>
        <end position="513"/>
    </location>
</feature>
<reference evidence="2 3" key="1">
    <citation type="submission" date="2013-02" db="EMBL/GenBank/DDBJ databases">
        <title>Draft Genome Sequence of Streptomyces afghaniensis, Which Produces Compounds of the Julimycin B-Complex.</title>
        <authorList>
            <person name="Gruening B.A."/>
            <person name="Praeg A."/>
            <person name="Erxleben A."/>
            <person name="Guenther S."/>
            <person name="Fiedler H.-P."/>
            <person name="Goodfellow M."/>
            <person name="Mueller M."/>
        </authorList>
    </citation>
    <scope>NUCLEOTIDE SEQUENCE [LARGE SCALE GENOMIC DNA]</scope>
    <source>
        <strain evidence="2 3">772</strain>
    </source>
</reference>
<evidence type="ECO:0000256" key="1">
    <source>
        <dbReference type="SAM" id="MobiDB-lite"/>
    </source>
</evidence>
<accession>S4MLA1</accession>
<feature type="region of interest" description="Disordered" evidence="1">
    <location>
        <begin position="229"/>
        <end position="252"/>
    </location>
</feature>
<evidence type="ECO:0000313" key="3">
    <source>
        <dbReference type="Proteomes" id="UP000015001"/>
    </source>
</evidence>
<feature type="region of interest" description="Disordered" evidence="1">
    <location>
        <begin position="142"/>
        <end position="173"/>
    </location>
</feature>
<feature type="compositionally biased region" description="Basic and acidic residues" evidence="1">
    <location>
        <begin position="243"/>
        <end position="252"/>
    </location>
</feature>
<name>S4MLA1_9ACTN</name>
<proteinExistence type="predicted"/>
<dbReference type="Proteomes" id="UP000015001">
    <property type="component" value="Unassembled WGS sequence"/>
</dbReference>
<comment type="caution">
    <text evidence="2">The sequence shown here is derived from an EMBL/GenBank/DDBJ whole genome shotgun (WGS) entry which is preliminary data.</text>
</comment>
<dbReference type="AlphaFoldDB" id="S4MLA1"/>
<feature type="compositionally biased region" description="Gly residues" evidence="1">
    <location>
        <begin position="229"/>
        <end position="241"/>
    </location>
</feature>
<dbReference type="PATRIC" id="fig|1283301.3.peg.8643"/>